<dbReference type="GO" id="GO:0004084">
    <property type="term" value="F:branched-chain-amino-acid transaminase activity"/>
    <property type="evidence" value="ECO:0007669"/>
    <property type="project" value="UniProtKB-EC"/>
</dbReference>
<evidence type="ECO:0000313" key="14">
    <source>
        <dbReference type="Proteomes" id="UP000555564"/>
    </source>
</evidence>
<comment type="catalytic activity">
    <reaction evidence="9 12">
        <text>L-valine + 2-oxoglutarate = 3-methyl-2-oxobutanoate + L-glutamate</text>
        <dbReference type="Rhea" id="RHEA:24813"/>
        <dbReference type="ChEBI" id="CHEBI:11851"/>
        <dbReference type="ChEBI" id="CHEBI:16810"/>
        <dbReference type="ChEBI" id="CHEBI:29985"/>
        <dbReference type="ChEBI" id="CHEBI:57762"/>
        <dbReference type="EC" id="2.6.1.42"/>
    </reaction>
</comment>
<dbReference type="Gene3D" id="3.30.470.10">
    <property type="match status" value="1"/>
</dbReference>
<gene>
    <name evidence="12" type="primary">ilvE</name>
    <name evidence="13" type="ORF">BJ992_005223</name>
</gene>
<dbReference type="CDD" id="cd00449">
    <property type="entry name" value="PLPDE_IV"/>
    <property type="match status" value="1"/>
</dbReference>
<dbReference type="InterPro" id="IPR001544">
    <property type="entry name" value="Aminotrans_IV"/>
</dbReference>
<dbReference type="NCBIfam" id="TIGR01122">
    <property type="entry name" value="ilvE_I"/>
    <property type="match status" value="1"/>
</dbReference>
<proteinExistence type="inferred from homology"/>
<evidence type="ECO:0000256" key="7">
    <source>
        <dbReference type="ARBA" id="ARBA00022679"/>
    </source>
</evidence>
<comment type="caution">
    <text evidence="13">The sequence shown here is derived from an EMBL/GenBank/DDBJ whole genome shotgun (WGS) entry which is preliminary data.</text>
</comment>
<evidence type="ECO:0000256" key="11">
    <source>
        <dbReference type="ARBA" id="ARBA00049229"/>
    </source>
</evidence>
<dbReference type="SUPFAM" id="SSF56752">
    <property type="entry name" value="D-aminoacid aminotransferase-like PLP-dependent enzymes"/>
    <property type="match status" value="1"/>
</dbReference>
<keyword evidence="6 12" id="KW-0032">Aminotransferase</keyword>
<evidence type="ECO:0000256" key="5">
    <source>
        <dbReference type="ARBA" id="ARBA00009320"/>
    </source>
</evidence>
<comment type="cofactor">
    <cofactor evidence="1 12">
        <name>pyridoxal 5'-phosphate</name>
        <dbReference type="ChEBI" id="CHEBI:597326"/>
    </cofactor>
</comment>
<accession>A0A7X0IIG6</accession>
<keyword evidence="12" id="KW-0100">Branched-chain amino acid biosynthesis</keyword>
<dbReference type="InterPro" id="IPR050571">
    <property type="entry name" value="Class-IV_PLP-Dep_Aminotrnsfr"/>
</dbReference>
<protein>
    <recommendedName>
        <fullName evidence="12">Branched-chain-amino-acid aminotransferase</fullName>
        <shortName evidence="12">BCAT</shortName>
        <ecNumber evidence="12">2.6.1.42</ecNumber>
    </recommendedName>
</protein>
<dbReference type="NCBIfam" id="NF005146">
    <property type="entry name" value="PRK06606.1"/>
    <property type="match status" value="1"/>
</dbReference>
<evidence type="ECO:0000256" key="3">
    <source>
        <dbReference type="ARBA" id="ARBA00004931"/>
    </source>
</evidence>
<dbReference type="InterPro" id="IPR005785">
    <property type="entry name" value="B_amino_transI"/>
</dbReference>
<organism evidence="13 14">
    <name type="scientific">Sphaerisporangium rubeum</name>
    <dbReference type="NCBI Taxonomy" id="321317"/>
    <lineage>
        <taxon>Bacteria</taxon>
        <taxon>Bacillati</taxon>
        <taxon>Actinomycetota</taxon>
        <taxon>Actinomycetes</taxon>
        <taxon>Streptosporangiales</taxon>
        <taxon>Streptosporangiaceae</taxon>
        <taxon>Sphaerisporangium</taxon>
    </lineage>
</organism>
<dbReference type="EMBL" id="JACHIU010000001">
    <property type="protein sequence ID" value="MBB6475792.1"/>
    <property type="molecule type" value="Genomic_DNA"/>
</dbReference>
<dbReference type="UniPathway" id="UPA00049">
    <property type="reaction ID" value="UER00062"/>
</dbReference>
<evidence type="ECO:0000256" key="6">
    <source>
        <dbReference type="ARBA" id="ARBA00022576"/>
    </source>
</evidence>
<dbReference type="Pfam" id="PF01063">
    <property type="entry name" value="Aminotran_4"/>
    <property type="match status" value="1"/>
</dbReference>
<comment type="pathway">
    <text evidence="3 12">Amino-acid biosynthesis; L-valine biosynthesis; L-valine from pyruvate: step 4/4.</text>
</comment>
<comment type="pathway">
    <text evidence="4 12">Amino-acid biosynthesis; L-leucine biosynthesis; L-leucine from 3-methyl-2-oxobutanoate: step 4/4.</text>
</comment>
<keyword evidence="12" id="KW-0028">Amino-acid biosynthesis</keyword>
<keyword evidence="7 12" id="KW-0808">Transferase</keyword>
<reference evidence="13 14" key="1">
    <citation type="submission" date="2020-08" db="EMBL/GenBank/DDBJ databases">
        <title>Sequencing the genomes of 1000 actinobacteria strains.</title>
        <authorList>
            <person name="Klenk H.-P."/>
        </authorList>
    </citation>
    <scope>NUCLEOTIDE SEQUENCE [LARGE SCALE GENOMIC DNA]</scope>
    <source>
        <strain evidence="13 14">DSM 44936</strain>
    </source>
</reference>
<evidence type="ECO:0000256" key="8">
    <source>
        <dbReference type="ARBA" id="ARBA00022898"/>
    </source>
</evidence>
<dbReference type="EC" id="2.6.1.42" evidence="12"/>
<dbReference type="InterPro" id="IPR036038">
    <property type="entry name" value="Aminotransferase-like"/>
</dbReference>
<evidence type="ECO:0000256" key="10">
    <source>
        <dbReference type="ARBA" id="ARBA00048798"/>
    </source>
</evidence>
<dbReference type="GO" id="GO:0009098">
    <property type="term" value="P:L-leucine biosynthetic process"/>
    <property type="evidence" value="ECO:0007669"/>
    <property type="project" value="UniProtKB-UniPathway"/>
</dbReference>
<dbReference type="FunFam" id="3.20.10.10:FF:000002">
    <property type="entry name" value="D-alanine aminotransferase"/>
    <property type="match status" value="1"/>
</dbReference>
<evidence type="ECO:0000313" key="13">
    <source>
        <dbReference type="EMBL" id="MBB6475792.1"/>
    </source>
</evidence>
<comment type="pathway">
    <text evidence="2 12">Amino-acid biosynthesis; L-isoleucine biosynthesis; L-isoleucine from 2-oxobutanoate: step 4/4.</text>
</comment>
<evidence type="ECO:0000256" key="9">
    <source>
        <dbReference type="ARBA" id="ARBA00048212"/>
    </source>
</evidence>
<dbReference type="UniPathway" id="UPA00048">
    <property type="reaction ID" value="UER00073"/>
</dbReference>
<evidence type="ECO:0000256" key="1">
    <source>
        <dbReference type="ARBA" id="ARBA00001933"/>
    </source>
</evidence>
<dbReference type="PANTHER" id="PTHR42743:SF11">
    <property type="entry name" value="AMINODEOXYCHORISMATE LYASE"/>
    <property type="match status" value="1"/>
</dbReference>
<comment type="similarity">
    <text evidence="5 12">Belongs to the class-IV pyridoxal-phosphate-dependent aminotransferase family.</text>
</comment>
<comment type="function">
    <text evidence="12">Acts on leucine, isoleucine and valine.</text>
</comment>
<keyword evidence="8 12" id="KW-0663">Pyridoxal phosphate</keyword>
<name>A0A7X0IIG6_9ACTN</name>
<keyword evidence="14" id="KW-1185">Reference proteome</keyword>
<dbReference type="UniPathway" id="UPA00047">
    <property type="reaction ID" value="UER00058"/>
</dbReference>
<dbReference type="RefSeq" id="WP_184985381.1">
    <property type="nucleotide sequence ID" value="NZ_BAAALO010000019.1"/>
</dbReference>
<dbReference type="InterPro" id="IPR043131">
    <property type="entry name" value="BCAT-like_N"/>
</dbReference>
<dbReference type="GO" id="GO:0009097">
    <property type="term" value="P:isoleucine biosynthetic process"/>
    <property type="evidence" value="ECO:0007669"/>
    <property type="project" value="UniProtKB-UniPathway"/>
</dbReference>
<dbReference type="Gene3D" id="3.20.10.10">
    <property type="entry name" value="D-amino Acid Aminotransferase, subunit A, domain 2"/>
    <property type="match status" value="1"/>
</dbReference>
<comment type="catalytic activity">
    <reaction evidence="11 12">
        <text>L-leucine + 2-oxoglutarate = 4-methyl-2-oxopentanoate + L-glutamate</text>
        <dbReference type="Rhea" id="RHEA:18321"/>
        <dbReference type="ChEBI" id="CHEBI:16810"/>
        <dbReference type="ChEBI" id="CHEBI:17865"/>
        <dbReference type="ChEBI" id="CHEBI:29985"/>
        <dbReference type="ChEBI" id="CHEBI:57427"/>
        <dbReference type="EC" id="2.6.1.42"/>
    </reaction>
</comment>
<evidence type="ECO:0000256" key="4">
    <source>
        <dbReference type="ARBA" id="ARBA00005072"/>
    </source>
</evidence>
<dbReference type="PANTHER" id="PTHR42743">
    <property type="entry name" value="AMINO-ACID AMINOTRANSFERASE"/>
    <property type="match status" value="1"/>
</dbReference>
<dbReference type="GO" id="GO:0009099">
    <property type="term" value="P:L-valine biosynthetic process"/>
    <property type="evidence" value="ECO:0007669"/>
    <property type="project" value="UniProtKB-UniPathway"/>
</dbReference>
<sequence length="297" mass="31910">MSGKIWFDGELKAWEDATVHVSTLGLHYGIGFFEGIRSHATDRGTVVFRLTDHLERLRRSAAIYGVPAPYSVDELRQATFDVIKANGFEDCYLRPIMFLGQGADPLRAPFHTAVIAFQHGPLVGAPPTGGVKAKISSFHRFTANSMPPAAKATGQYLNAMLAQTEARAAGCDEALLLNKDGYVADGWAHNVFAVHRGELLTPPTTSGALPGITRETVLTLAAERGIPARETDLVRSDLYLADEVFLTGTAAGIVPVSSVDGRPIGGGDRGDVTATLIKDLHDTVHSASHKEWLEPVE</sequence>
<evidence type="ECO:0000256" key="12">
    <source>
        <dbReference type="RuleBase" id="RU364094"/>
    </source>
</evidence>
<comment type="catalytic activity">
    <reaction evidence="10 12">
        <text>L-isoleucine + 2-oxoglutarate = (S)-3-methyl-2-oxopentanoate + L-glutamate</text>
        <dbReference type="Rhea" id="RHEA:24801"/>
        <dbReference type="ChEBI" id="CHEBI:16810"/>
        <dbReference type="ChEBI" id="CHEBI:29985"/>
        <dbReference type="ChEBI" id="CHEBI:35146"/>
        <dbReference type="ChEBI" id="CHEBI:58045"/>
        <dbReference type="EC" id="2.6.1.42"/>
    </reaction>
</comment>
<dbReference type="AlphaFoldDB" id="A0A7X0IIG6"/>
<dbReference type="Proteomes" id="UP000555564">
    <property type="component" value="Unassembled WGS sequence"/>
</dbReference>
<evidence type="ECO:0000256" key="2">
    <source>
        <dbReference type="ARBA" id="ARBA00004824"/>
    </source>
</evidence>
<dbReference type="InterPro" id="IPR043132">
    <property type="entry name" value="BCAT-like_C"/>
</dbReference>